<evidence type="ECO:0000313" key="5">
    <source>
        <dbReference type="Proteomes" id="UP000045285"/>
    </source>
</evidence>
<gene>
    <name evidence="3" type="ORF">MPL3356_310020</name>
    <name evidence="4" type="ORF">MPL3365_50018</name>
</gene>
<name>A0A090FMJ0_MESPL</name>
<proteinExistence type="predicted"/>
<reference evidence="3 6" key="1">
    <citation type="submission" date="2014-08" db="EMBL/GenBank/DDBJ databases">
        <authorList>
            <person name="Moulin Lionel"/>
        </authorList>
    </citation>
    <scope>NUCLEOTIDE SEQUENCE [LARGE SCALE GENOMIC DNA]</scope>
</reference>
<sequence length="211" mass="22367">MVMLRREFRASECGATMVEAAIAMPLLLTLLLGFVDFGYAFYQWNAANKAVQAGARLAQISSPVASGLALEAKTPSNSLDVGKAVPANTYNYICTANAAGTVSCTCGTGATCQDLTASQAAFDFIFNGSAGRAGMHSYLPMLTKSQVQIQYQASGLGYWTRPNGPVPTITVSIVGHQFQFFFLAGLLGFNNITMPSMLSTVTGEDLKSTYP</sequence>
<evidence type="ECO:0000259" key="2">
    <source>
        <dbReference type="Pfam" id="PF07811"/>
    </source>
</evidence>
<keyword evidence="5" id="KW-1185">Reference proteome</keyword>
<evidence type="ECO:0000313" key="6">
    <source>
        <dbReference type="Proteomes" id="UP000046122"/>
    </source>
</evidence>
<dbReference type="EMBL" id="CCMZ01000025">
    <property type="protein sequence ID" value="CDX20161.1"/>
    <property type="molecule type" value="Genomic_DNA"/>
</dbReference>
<keyword evidence="1" id="KW-1133">Transmembrane helix</keyword>
<keyword evidence="1" id="KW-0812">Transmembrane</keyword>
<reference evidence="5" key="2">
    <citation type="submission" date="2014-08" db="EMBL/GenBank/DDBJ databases">
        <authorList>
            <person name="Moulin L."/>
        </authorList>
    </citation>
    <scope>NUCLEOTIDE SEQUENCE [LARGE SCALE GENOMIC DNA]</scope>
</reference>
<accession>A0A090FMJ0</accession>
<evidence type="ECO:0000313" key="4">
    <source>
        <dbReference type="EMBL" id="CDX60913.1"/>
    </source>
</evidence>
<keyword evidence="1" id="KW-0472">Membrane</keyword>
<feature type="domain" description="TadE-like" evidence="2">
    <location>
        <begin position="14"/>
        <end position="56"/>
    </location>
</feature>
<feature type="transmembrane region" description="Helical" evidence="1">
    <location>
        <begin position="21"/>
        <end position="42"/>
    </location>
</feature>
<evidence type="ECO:0000256" key="1">
    <source>
        <dbReference type="SAM" id="Phobius"/>
    </source>
</evidence>
<dbReference type="Proteomes" id="UP000045285">
    <property type="component" value="Unassembled WGS sequence"/>
</dbReference>
<evidence type="ECO:0000313" key="3">
    <source>
        <dbReference type="EMBL" id="CDX20161.1"/>
    </source>
</evidence>
<dbReference type="Proteomes" id="UP000046122">
    <property type="component" value="Unassembled WGS sequence"/>
</dbReference>
<dbReference type="EMBL" id="CCNE01000045">
    <property type="protein sequence ID" value="CDX60913.1"/>
    <property type="molecule type" value="Genomic_DNA"/>
</dbReference>
<organism evidence="3 5">
    <name type="scientific">Mesorhizobium plurifarium</name>
    <dbReference type="NCBI Taxonomy" id="69974"/>
    <lineage>
        <taxon>Bacteria</taxon>
        <taxon>Pseudomonadati</taxon>
        <taxon>Pseudomonadota</taxon>
        <taxon>Alphaproteobacteria</taxon>
        <taxon>Hyphomicrobiales</taxon>
        <taxon>Phyllobacteriaceae</taxon>
        <taxon>Mesorhizobium</taxon>
    </lineage>
</organism>
<protein>
    <submittedName>
        <fullName evidence="3">TadE family protein</fullName>
    </submittedName>
</protein>
<dbReference type="Pfam" id="PF07811">
    <property type="entry name" value="TadE"/>
    <property type="match status" value="1"/>
</dbReference>
<dbReference type="AlphaFoldDB" id="A0A090FMJ0"/>
<dbReference type="InterPro" id="IPR012495">
    <property type="entry name" value="TadE-like_dom"/>
</dbReference>